<accession>A0AAV8PW41</accession>
<reference evidence="9 10" key="1">
    <citation type="submission" date="2022-12" db="EMBL/GenBank/DDBJ databases">
        <title>Chromosome-scale assembly of the Ensete ventricosum genome.</title>
        <authorList>
            <person name="Dussert Y."/>
            <person name="Stocks J."/>
            <person name="Wendawek A."/>
            <person name="Woldeyes F."/>
            <person name="Nichols R.A."/>
            <person name="Borrell J.S."/>
        </authorList>
    </citation>
    <scope>NUCLEOTIDE SEQUENCE [LARGE SCALE GENOMIC DNA]</scope>
    <source>
        <strain evidence="10">cv. Maze</strain>
        <tissue evidence="9">Seeds</tissue>
    </source>
</reference>
<dbReference type="Pfam" id="PF04418">
    <property type="entry name" value="DUF543"/>
    <property type="match status" value="1"/>
</dbReference>
<protein>
    <recommendedName>
        <fullName evidence="11">CASP-like protein</fullName>
    </recommendedName>
</protein>
<dbReference type="PANTHER" id="PTHR21304:SF0">
    <property type="entry name" value="MICOS COMPLEX SUBUNIT MIC10"/>
    <property type="match status" value="1"/>
</dbReference>
<dbReference type="PANTHER" id="PTHR21304">
    <property type="entry name" value="MICOS COMPLEX SUBUNIT MIC10"/>
    <property type="match status" value="1"/>
</dbReference>
<comment type="function">
    <text evidence="1">Component of the MICOS complex, a large protein complex of the mitochondrial inner membrane that plays crucial roles in the maintenance of crista junctions, inner membrane architecture, and formation of contact sites to the outer membrane.</text>
</comment>
<evidence type="ECO:0000256" key="8">
    <source>
        <dbReference type="ARBA" id="ARBA00023136"/>
    </source>
</evidence>
<evidence type="ECO:0000256" key="1">
    <source>
        <dbReference type="ARBA" id="ARBA00002689"/>
    </source>
</evidence>
<evidence type="ECO:0000256" key="3">
    <source>
        <dbReference type="ARBA" id="ARBA00006792"/>
    </source>
</evidence>
<keyword evidence="6" id="KW-1133">Transmembrane helix</keyword>
<comment type="caution">
    <text evidence="9">The sequence shown here is derived from an EMBL/GenBank/DDBJ whole genome shotgun (WGS) entry which is preliminary data.</text>
</comment>
<dbReference type="Proteomes" id="UP001222027">
    <property type="component" value="Unassembled WGS sequence"/>
</dbReference>
<evidence type="ECO:0000313" key="9">
    <source>
        <dbReference type="EMBL" id="KAJ8458369.1"/>
    </source>
</evidence>
<dbReference type="AlphaFoldDB" id="A0AAV8PW41"/>
<evidence type="ECO:0000256" key="6">
    <source>
        <dbReference type="ARBA" id="ARBA00022989"/>
    </source>
</evidence>
<evidence type="ECO:0000256" key="5">
    <source>
        <dbReference type="ARBA" id="ARBA00022792"/>
    </source>
</evidence>
<dbReference type="GO" id="GO:0061617">
    <property type="term" value="C:MICOS complex"/>
    <property type="evidence" value="ECO:0007669"/>
    <property type="project" value="InterPro"/>
</dbReference>
<evidence type="ECO:0000256" key="4">
    <source>
        <dbReference type="ARBA" id="ARBA00022692"/>
    </source>
</evidence>
<keyword evidence="4" id="KW-0812">Transmembrane</keyword>
<evidence type="ECO:0000313" key="10">
    <source>
        <dbReference type="Proteomes" id="UP001222027"/>
    </source>
</evidence>
<dbReference type="EMBL" id="JAQQAF010000009">
    <property type="protein sequence ID" value="KAJ8458369.1"/>
    <property type="molecule type" value="Genomic_DNA"/>
</dbReference>
<keyword evidence="10" id="KW-1185">Reference proteome</keyword>
<gene>
    <name evidence="9" type="ORF">OPV22_031295</name>
</gene>
<evidence type="ECO:0008006" key="11">
    <source>
        <dbReference type="Google" id="ProtNLM"/>
    </source>
</evidence>
<evidence type="ECO:0000256" key="2">
    <source>
        <dbReference type="ARBA" id="ARBA00004434"/>
    </source>
</evidence>
<comment type="similarity">
    <text evidence="3">Belongs to the MICOS complex subunit Mic10 family.</text>
</comment>
<keyword evidence="7" id="KW-0496">Mitochondrion</keyword>
<sequence length="79" mass="8838">MAEEQQQKAEGIPPRYDLNAKWDACVDITMRRLTYSSLAGAFTALLFFSSPVTRWATVAFAAGKSRPFLLVLPERTITD</sequence>
<keyword evidence="8" id="KW-0472">Membrane</keyword>
<organism evidence="9 10">
    <name type="scientific">Ensete ventricosum</name>
    <name type="common">Abyssinian banana</name>
    <name type="synonym">Musa ensete</name>
    <dbReference type="NCBI Taxonomy" id="4639"/>
    <lineage>
        <taxon>Eukaryota</taxon>
        <taxon>Viridiplantae</taxon>
        <taxon>Streptophyta</taxon>
        <taxon>Embryophyta</taxon>
        <taxon>Tracheophyta</taxon>
        <taxon>Spermatophyta</taxon>
        <taxon>Magnoliopsida</taxon>
        <taxon>Liliopsida</taxon>
        <taxon>Zingiberales</taxon>
        <taxon>Musaceae</taxon>
        <taxon>Ensete</taxon>
    </lineage>
</organism>
<proteinExistence type="inferred from homology"/>
<dbReference type="InterPro" id="IPR007512">
    <property type="entry name" value="Mic10"/>
</dbReference>
<evidence type="ECO:0000256" key="7">
    <source>
        <dbReference type="ARBA" id="ARBA00023128"/>
    </source>
</evidence>
<keyword evidence="5" id="KW-0999">Mitochondrion inner membrane</keyword>
<comment type="subcellular location">
    <subcellularLocation>
        <location evidence="2">Mitochondrion inner membrane</location>
        <topology evidence="2">Single-pass membrane protein</topology>
    </subcellularLocation>
</comment>
<name>A0AAV8PW41_ENSVE</name>